<protein>
    <submittedName>
        <fullName evidence="2">Uncharacterized protein</fullName>
    </submittedName>
</protein>
<evidence type="ECO:0000256" key="1">
    <source>
        <dbReference type="SAM" id="MobiDB-lite"/>
    </source>
</evidence>
<dbReference type="EnsemblPlants" id="ORUFI04G26710.1">
    <property type="protein sequence ID" value="ORUFI04G26710.1"/>
    <property type="gene ID" value="ORUFI04G26710"/>
</dbReference>
<feature type="compositionally biased region" description="Basic and acidic residues" evidence="1">
    <location>
        <begin position="68"/>
        <end position="94"/>
    </location>
</feature>
<keyword evidence="3" id="KW-1185">Reference proteome</keyword>
<name>A0A0E0PDY8_ORYRU</name>
<feature type="region of interest" description="Disordered" evidence="1">
    <location>
        <begin position="1"/>
        <end position="30"/>
    </location>
</feature>
<organism evidence="2 3">
    <name type="scientific">Oryza rufipogon</name>
    <name type="common">Brownbeard rice</name>
    <name type="synonym">Asian wild rice</name>
    <dbReference type="NCBI Taxonomy" id="4529"/>
    <lineage>
        <taxon>Eukaryota</taxon>
        <taxon>Viridiplantae</taxon>
        <taxon>Streptophyta</taxon>
        <taxon>Embryophyta</taxon>
        <taxon>Tracheophyta</taxon>
        <taxon>Spermatophyta</taxon>
        <taxon>Magnoliopsida</taxon>
        <taxon>Liliopsida</taxon>
        <taxon>Poales</taxon>
        <taxon>Poaceae</taxon>
        <taxon>BOP clade</taxon>
        <taxon>Oryzoideae</taxon>
        <taxon>Oryzeae</taxon>
        <taxon>Oryzinae</taxon>
        <taxon>Oryza</taxon>
    </lineage>
</organism>
<dbReference type="AlphaFoldDB" id="A0A0E0PDY8"/>
<evidence type="ECO:0000313" key="2">
    <source>
        <dbReference type="EnsemblPlants" id="ORUFI04G26710.1"/>
    </source>
</evidence>
<proteinExistence type="predicted"/>
<accession>A0A0E0PDY8</accession>
<dbReference type="HOGENOM" id="CLU_2162572_0_0_1"/>
<evidence type="ECO:0000313" key="3">
    <source>
        <dbReference type="Proteomes" id="UP000008022"/>
    </source>
</evidence>
<reference evidence="3" key="1">
    <citation type="submission" date="2013-06" db="EMBL/GenBank/DDBJ databases">
        <authorList>
            <person name="Zhao Q."/>
        </authorList>
    </citation>
    <scope>NUCLEOTIDE SEQUENCE</scope>
    <source>
        <strain evidence="3">cv. W1943</strain>
    </source>
</reference>
<reference evidence="2" key="2">
    <citation type="submission" date="2015-06" db="UniProtKB">
        <authorList>
            <consortium name="EnsemblPlants"/>
        </authorList>
    </citation>
    <scope>IDENTIFICATION</scope>
</reference>
<feature type="region of interest" description="Disordered" evidence="1">
    <location>
        <begin position="68"/>
        <end position="111"/>
    </location>
</feature>
<feature type="compositionally biased region" description="Polar residues" evidence="1">
    <location>
        <begin position="1"/>
        <end position="12"/>
    </location>
</feature>
<dbReference type="Gramene" id="ORUFI04G26710.1">
    <property type="protein sequence ID" value="ORUFI04G26710.1"/>
    <property type="gene ID" value="ORUFI04G26710"/>
</dbReference>
<sequence length="111" mass="12423">MFLYTNRRSTTEPAGRPANRSGVEVMDDTPALGVERKGKEGVERSTGNYFNSARVDISLYRPPSKCKDQAIQHLEHGCKNSRQRKDQKESTKGKGKERKKGGESKVIALSR</sequence>
<dbReference type="Proteomes" id="UP000008022">
    <property type="component" value="Unassembled WGS sequence"/>
</dbReference>